<dbReference type="GO" id="GO:0005737">
    <property type="term" value="C:cytoplasm"/>
    <property type="evidence" value="ECO:0007669"/>
    <property type="project" value="TreeGrafter"/>
</dbReference>
<sequence length="234" mass="26217">MDHGSLDSRMISKRHSLQARYEGDQSAQPLEVPKSEASLTHRSPHLREKHLPGPDTIDWLDESGALYHHEGPYDATLLARNTCLANSPVEAVKTSNEEALKATPREKIRDALEKHRPLDGVAIVRSGDRDFSGRRMEYEEGSDLMIEEGNYKRWSGVEYLPGDLKGKGEPSYTVEMSLKELKSRHRRGVSEPTSATELADMASTPRSNLAQRSSTGGRLSEGFRRRFGSLIKNF</sequence>
<dbReference type="Pfam" id="PF08316">
    <property type="entry name" value="Pal1"/>
    <property type="match status" value="1"/>
</dbReference>
<dbReference type="Proteomes" id="UP000750711">
    <property type="component" value="Unassembled WGS sequence"/>
</dbReference>
<protein>
    <submittedName>
        <fullName evidence="2">Uncharacterized protein</fullName>
    </submittedName>
</protein>
<evidence type="ECO:0000313" key="2">
    <source>
        <dbReference type="EMBL" id="KAH0562104.1"/>
    </source>
</evidence>
<evidence type="ECO:0000256" key="1">
    <source>
        <dbReference type="SAM" id="MobiDB-lite"/>
    </source>
</evidence>
<comment type="caution">
    <text evidence="2">The sequence shown here is derived from an EMBL/GenBank/DDBJ whole genome shotgun (WGS) entry which is preliminary data.</text>
</comment>
<evidence type="ECO:0000313" key="3">
    <source>
        <dbReference type="Proteomes" id="UP000750711"/>
    </source>
</evidence>
<keyword evidence="3" id="KW-1185">Reference proteome</keyword>
<proteinExistence type="predicted"/>
<dbReference type="AlphaFoldDB" id="A0A9P8LDI3"/>
<dbReference type="EMBL" id="JAGHQM010000412">
    <property type="protein sequence ID" value="KAH0562104.1"/>
    <property type="molecule type" value="Genomic_DNA"/>
</dbReference>
<dbReference type="PANTHER" id="PTHR28307">
    <property type="entry name" value="PROTEIN PAL1"/>
    <property type="match status" value="1"/>
</dbReference>
<feature type="region of interest" description="Disordered" evidence="1">
    <location>
        <begin position="182"/>
        <end position="220"/>
    </location>
</feature>
<dbReference type="InterPro" id="IPR013226">
    <property type="entry name" value="Pal1"/>
</dbReference>
<accession>A0A9P8LDI3</accession>
<name>A0A9P8LDI3_9PEZI</name>
<reference evidence="2" key="1">
    <citation type="submission" date="2021-03" db="EMBL/GenBank/DDBJ databases">
        <title>Comparative genomics and phylogenomic investigation of the class Geoglossomycetes provide insights into ecological specialization and systematics.</title>
        <authorList>
            <person name="Melie T."/>
            <person name="Pirro S."/>
            <person name="Miller A.N."/>
            <person name="Quandt A."/>
        </authorList>
    </citation>
    <scope>NUCLEOTIDE SEQUENCE</scope>
    <source>
        <strain evidence="2">CAQ_001_2017</strain>
    </source>
</reference>
<gene>
    <name evidence="2" type="ORF">GP486_003196</name>
</gene>
<organism evidence="2 3">
    <name type="scientific">Trichoglossum hirsutum</name>
    <dbReference type="NCBI Taxonomy" id="265104"/>
    <lineage>
        <taxon>Eukaryota</taxon>
        <taxon>Fungi</taxon>
        <taxon>Dikarya</taxon>
        <taxon>Ascomycota</taxon>
        <taxon>Pezizomycotina</taxon>
        <taxon>Geoglossomycetes</taxon>
        <taxon>Geoglossales</taxon>
        <taxon>Geoglossaceae</taxon>
        <taxon>Trichoglossum</taxon>
    </lineage>
</organism>
<feature type="compositionally biased region" description="Polar residues" evidence="1">
    <location>
        <begin position="204"/>
        <end position="217"/>
    </location>
</feature>
<feature type="region of interest" description="Disordered" evidence="1">
    <location>
        <begin position="1"/>
        <end position="54"/>
    </location>
</feature>
<dbReference type="PANTHER" id="PTHR28307:SF1">
    <property type="entry name" value="PAL1 CELL MORPHOLOGY PROTEIN"/>
    <property type="match status" value="1"/>
</dbReference>